<keyword evidence="1" id="KW-0812">Transmembrane</keyword>
<accession>A0A6B9FHM6</accession>
<dbReference type="KEGG" id="hra:EI982_17155"/>
<evidence type="ECO:0000256" key="1">
    <source>
        <dbReference type="SAM" id="Phobius"/>
    </source>
</evidence>
<feature type="transmembrane region" description="Helical" evidence="1">
    <location>
        <begin position="44"/>
        <end position="68"/>
    </location>
</feature>
<dbReference type="PANTHER" id="PTHR37692">
    <property type="entry name" value="HYPOTHETICAL MEMBRANE SPANNING PROTEIN"/>
    <property type="match status" value="1"/>
</dbReference>
<evidence type="ECO:0000313" key="2">
    <source>
        <dbReference type="EMBL" id="QGX96383.1"/>
    </source>
</evidence>
<feature type="transmembrane region" description="Helical" evidence="1">
    <location>
        <begin position="80"/>
        <end position="98"/>
    </location>
</feature>
<protein>
    <submittedName>
        <fullName evidence="2">DUF420 domain-containing protein</fullName>
    </submittedName>
</protein>
<dbReference type="RefSeq" id="WP_157690847.1">
    <property type="nucleotide sequence ID" value="NZ_CP034345.1"/>
</dbReference>
<keyword evidence="1" id="KW-0472">Membrane</keyword>
<dbReference type="Proteomes" id="UP000428325">
    <property type="component" value="Chromosome"/>
</dbReference>
<dbReference type="InterPro" id="IPR007352">
    <property type="entry name" value="DUF420"/>
</dbReference>
<proteinExistence type="predicted"/>
<feature type="transmembrane region" description="Helical" evidence="1">
    <location>
        <begin position="118"/>
        <end position="142"/>
    </location>
</feature>
<reference evidence="2 3" key="1">
    <citation type="submission" date="2018-12" db="EMBL/GenBank/DDBJ databases">
        <title>Complete genome sequence of Haloplanus rallus MBLA0036.</title>
        <authorList>
            <person name="Nam Y.-d."/>
            <person name="Kang J."/>
            <person name="Chung W.-H."/>
            <person name="Park Y.S."/>
        </authorList>
    </citation>
    <scope>NUCLEOTIDE SEQUENCE [LARGE SCALE GENOMIC DNA]</scope>
    <source>
        <strain evidence="2 3">MBLA0036</strain>
    </source>
</reference>
<dbReference type="GeneID" id="99244255"/>
<gene>
    <name evidence="2" type="ORF">EI982_17155</name>
</gene>
<keyword evidence="3" id="KW-1185">Reference proteome</keyword>
<feature type="transmembrane region" description="Helical" evidence="1">
    <location>
        <begin position="163"/>
        <end position="184"/>
    </location>
</feature>
<keyword evidence="1" id="KW-1133">Transmembrane helix</keyword>
<dbReference type="PANTHER" id="PTHR37692:SF1">
    <property type="entry name" value="DUF420 DOMAIN-CONTAINING PROTEIN"/>
    <property type="match status" value="1"/>
</dbReference>
<dbReference type="OrthoDB" id="202206at2157"/>
<feature type="transmembrane region" description="Helical" evidence="1">
    <location>
        <begin position="12"/>
        <end position="32"/>
    </location>
</feature>
<dbReference type="EMBL" id="CP034345">
    <property type="protein sequence ID" value="QGX96383.1"/>
    <property type="molecule type" value="Genomic_DNA"/>
</dbReference>
<name>A0A6B9FHM6_9EURY</name>
<dbReference type="Pfam" id="PF04238">
    <property type="entry name" value="DUF420"/>
    <property type="match status" value="1"/>
</dbReference>
<evidence type="ECO:0000313" key="3">
    <source>
        <dbReference type="Proteomes" id="UP000428325"/>
    </source>
</evidence>
<dbReference type="AlphaFoldDB" id="A0A6B9FHM6"/>
<sequence>MQLDARNRVPALTAVLTAASLALVFGAVLGAIPRGAVPRAPEAVLTAIPHVNAAVSAVAVVTIAAGIAFARRGEFDRHRAMMLTSAALFAVFLVLYLYKVTLVGPAEFPGPDAVRRWVYLPLLAVHILLAIVCIPLLYYVLLLGTTRPVAALADTAHARVGRVAAALWLLSFVLGNVVYGLLYLRY</sequence>
<organism evidence="2 3">
    <name type="scientific">Haloplanus rallus</name>
    <dbReference type="NCBI Taxonomy" id="1816183"/>
    <lineage>
        <taxon>Archaea</taxon>
        <taxon>Methanobacteriati</taxon>
        <taxon>Methanobacteriota</taxon>
        <taxon>Stenosarchaea group</taxon>
        <taxon>Halobacteria</taxon>
        <taxon>Halobacteriales</taxon>
        <taxon>Haloferacaceae</taxon>
        <taxon>Haloplanus</taxon>
    </lineage>
</organism>